<dbReference type="AlphaFoldDB" id="A0A1I8A9Z4"/>
<organism evidence="1 2">
    <name type="scientific">Steinernema glaseri</name>
    <dbReference type="NCBI Taxonomy" id="37863"/>
    <lineage>
        <taxon>Eukaryota</taxon>
        <taxon>Metazoa</taxon>
        <taxon>Ecdysozoa</taxon>
        <taxon>Nematoda</taxon>
        <taxon>Chromadorea</taxon>
        <taxon>Rhabditida</taxon>
        <taxon>Tylenchina</taxon>
        <taxon>Panagrolaimomorpha</taxon>
        <taxon>Strongyloidoidea</taxon>
        <taxon>Steinernematidae</taxon>
        <taxon>Steinernema</taxon>
    </lineage>
</organism>
<dbReference type="WBParaSite" id="L893_g3600.t2">
    <property type="protein sequence ID" value="L893_g3600.t2"/>
    <property type="gene ID" value="L893_g3600"/>
</dbReference>
<evidence type="ECO:0000313" key="2">
    <source>
        <dbReference type="WBParaSite" id="L893_g3600.t2"/>
    </source>
</evidence>
<dbReference type="Proteomes" id="UP000095287">
    <property type="component" value="Unplaced"/>
</dbReference>
<proteinExistence type="predicted"/>
<evidence type="ECO:0000313" key="1">
    <source>
        <dbReference type="Proteomes" id="UP000095287"/>
    </source>
</evidence>
<accession>A0A1I8A9Z4</accession>
<protein>
    <submittedName>
        <fullName evidence="2">Uncharacterized protein</fullName>
    </submittedName>
</protein>
<sequence length="78" mass="8796">MNPGIIMYLTAEGPRGQCIGIGEKNEIGEGGTRCQLDFDGIYDAPRISRCAYLVARLSKAKMRCVNMSELFFIWLNEY</sequence>
<reference evidence="2" key="1">
    <citation type="submission" date="2016-11" db="UniProtKB">
        <authorList>
            <consortium name="WormBaseParasite"/>
        </authorList>
    </citation>
    <scope>IDENTIFICATION</scope>
</reference>
<name>A0A1I8A9Z4_9BILA</name>
<keyword evidence="1" id="KW-1185">Reference proteome</keyword>